<dbReference type="STRING" id="360107.CHAB381_0157"/>
<name>A7HZS5_CAMHC</name>
<proteinExistence type="predicted"/>
<dbReference type="HOGENOM" id="CLU_2951586_0_0_7"/>
<dbReference type="KEGG" id="cha:CHAB381_0157"/>
<gene>
    <name evidence="2" type="ordered locus">CHAB381_0157</name>
</gene>
<dbReference type="EMBL" id="CP000776">
    <property type="protein sequence ID" value="ABS52118.1"/>
    <property type="molecule type" value="Genomic_DNA"/>
</dbReference>
<keyword evidence="1" id="KW-0812">Transmembrane</keyword>
<reference evidence="3" key="1">
    <citation type="submission" date="2007-07" db="EMBL/GenBank/DDBJ databases">
        <title>Complete genome sequence of Campylobacter hominis ATCC BAA-381, a commensal isolated from the human gastrointestinal tract.</title>
        <authorList>
            <person name="Fouts D.E."/>
            <person name="Mongodin E.F."/>
            <person name="Puiu D."/>
            <person name="Sebastian Y."/>
            <person name="Miller W.G."/>
            <person name="Mandrell R.E."/>
            <person name="Nelson K.E."/>
        </authorList>
    </citation>
    <scope>NUCLEOTIDE SEQUENCE [LARGE SCALE GENOMIC DNA]</scope>
    <source>
        <strain evidence="3">ATCC BAA-381 / LMG 19568 / NCTC 13146 / CH001A</strain>
    </source>
</reference>
<evidence type="ECO:0000313" key="3">
    <source>
        <dbReference type="Proteomes" id="UP000002407"/>
    </source>
</evidence>
<protein>
    <submittedName>
        <fullName evidence="2">Uncharacterized protein</fullName>
    </submittedName>
</protein>
<keyword evidence="1" id="KW-1133">Transmembrane helix</keyword>
<dbReference type="Proteomes" id="UP000002407">
    <property type="component" value="Chromosome"/>
</dbReference>
<feature type="transmembrane region" description="Helical" evidence="1">
    <location>
        <begin position="15"/>
        <end position="34"/>
    </location>
</feature>
<evidence type="ECO:0000256" key="1">
    <source>
        <dbReference type="SAM" id="Phobius"/>
    </source>
</evidence>
<organism evidence="2 3">
    <name type="scientific">Campylobacter hominis (strain ATCC BAA-381 / DSM 21671 / CCUG 45161 / LMG 19568 / NCTC 13146 / CH001A)</name>
    <dbReference type="NCBI Taxonomy" id="360107"/>
    <lineage>
        <taxon>Bacteria</taxon>
        <taxon>Pseudomonadati</taxon>
        <taxon>Campylobacterota</taxon>
        <taxon>Epsilonproteobacteria</taxon>
        <taxon>Campylobacterales</taxon>
        <taxon>Campylobacteraceae</taxon>
        <taxon>Campylobacter</taxon>
    </lineage>
</organism>
<dbReference type="AlphaFoldDB" id="A7HZS5"/>
<evidence type="ECO:0000313" key="2">
    <source>
        <dbReference type="EMBL" id="ABS52118.1"/>
    </source>
</evidence>
<accession>A7HZS5</accession>
<sequence length="59" mass="7104">MKTAINVKFIKKNIMIDYLLLFAFVFGFLLGYILDKRIEKILTQDNNTKHKRTKNEKRK</sequence>
<keyword evidence="1" id="KW-0472">Membrane</keyword>
<keyword evidence="3" id="KW-1185">Reference proteome</keyword>